<evidence type="ECO:0000256" key="1">
    <source>
        <dbReference type="ARBA" id="ARBA00006611"/>
    </source>
</evidence>
<dbReference type="SMART" id="SM00382">
    <property type="entry name" value="AAA"/>
    <property type="match status" value="1"/>
</dbReference>
<dbReference type="CDD" id="cd01131">
    <property type="entry name" value="PilT"/>
    <property type="match status" value="1"/>
</dbReference>
<sequence length="370" mass="40129">MAHDLTALLGFAKDQNASDLHIAPTMPPLVRIRGEMVPLEMAPLSGEETHAAIYDILNDVQKRIFEERHDLDFAFEIPGVSRFRCNVLLQQQGPGAVFRVVPMSVRTLDEMGMPKVLKDLALREKGLVLVTGPTGSGKSTTLAAMVDYVNETQRGHILTIEDPIEFVHQSKKCLVRQREVGPHSQSFSSALRASLREDPDVILVGELRDLETTQLAISAAETGHLVFATLHTNSASKTVDRIIDIFPAGQQAQVRTMLSESIEGVVAQSLLPSKDGKGRVAALEVLVGVPALRNLIREDKTAQILSVIQTGAQHGMQSLDQSLRDLVMQGKLSRHEAMKKSSNPRLFDAAGATGAGEPGVPAVRPGPVTR</sequence>
<gene>
    <name evidence="4" type="ORF">E6K72_10890</name>
</gene>
<dbReference type="Gene3D" id="3.30.450.90">
    <property type="match status" value="1"/>
</dbReference>
<dbReference type="SUPFAM" id="SSF52540">
    <property type="entry name" value="P-loop containing nucleoside triphosphate hydrolases"/>
    <property type="match status" value="1"/>
</dbReference>
<dbReference type="Pfam" id="PF00437">
    <property type="entry name" value="T2SSE"/>
    <property type="match status" value="1"/>
</dbReference>
<dbReference type="AlphaFoldDB" id="A0A538SI53"/>
<comment type="caution">
    <text evidence="4">The sequence shown here is derived from an EMBL/GenBank/DDBJ whole genome shotgun (WGS) entry which is preliminary data.</text>
</comment>
<dbReference type="PANTHER" id="PTHR30486">
    <property type="entry name" value="TWITCHING MOTILITY PROTEIN PILT"/>
    <property type="match status" value="1"/>
</dbReference>
<proteinExistence type="inferred from homology"/>
<dbReference type="GO" id="GO:0016887">
    <property type="term" value="F:ATP hydrolysis activity"/>
    <property type="evidence" value="ECO:0007669"/>
    <property type="project" value="InterPro"/>
</dbReference>
<dbReference type="InterPro" id="IPR006321">
    <property type="entry name" value="PilT/PilU"/>
</dbReference>
<dbReference type="Proteomes" id="UP000317716">
    <property type="component" value="Unassembled WGS sequence"/>
</dbReference>
<evidence type="ECO:0000259" key="3">
    <source>
        <dbReference type="PROSITE" id="PS00662"/>
    </source>
</evidence>
<name>A0A538SI53_UNCEI</name>
<dbReference type="GO" id="GO:0005524">
    <property type="term" value="F:ATP binding"/>
    <property type="evidence" value="ECO:0007669"/>
    <property type="project" value="InterPro"/>
</dbReference>
<feature type="domain" description="Bacterial type II secretion system protein E" evidence="3">
    <location>
        <begin position="195"/>
        <end position="209"/>
    </location>
</feature>
<dbReference type="NCBIfam" id="TIGR01420">
    <property type="entry name" value="pilT_fam"/>
    <property type="match status" value="1"/>
</dbReference>
<protein>
    <submittedName>
        <fullName evidence="4">Type IV pilus twitching motility protein PilT</fullName>
    </submittedName>
</protein>
<evidence type="ECO:0000256" key="2">
    <source>
        <dbReference type="SAM" id="MobiDB-lite"/>
    </source>
</evidence>
<comment type="similarity">
    <text evidence="1">Belongs to the GSP E family.</text>
</comment>
<accession>A0A538SI53</accession>
<dbReference type="InterPro" id="IPR001482">
    <property type="entry name" value="T2SS/T4SS_dom"/>
</dbReference>
<dbReference type="Gene3D" id="3.40.50.300">
    <property type="entry name" value="P-loop containing nucleotide triphosphate hydrolases"/>
    <property type="match status" value="1"/>
</dbReference>
<feature type="region of interest" description="Disordered" evidence="2">
    <location>
        <begin position="337"/>
        <end position="370"/>
    </location>
</feature>
<organism evidence="4 5">
    <name type="scientific">Eiseniibacteriota bacterium</name>
    <dbReference type="NCBI Taxonomy" id="2212470"/>
    <lineage>
        <taxon>Bacteria</taxon>
        <taxon>Candidatus Eiseniibacteriota</taxon>
    </lineage>
</organism>
<dbReference type="PANTHER" id="PTHR30486:SF6">
    <property type="entry name" value="TYPE IV PILUS RETRACTATION ATPASE PILT"/>
    <property type="match status" value="1"/>
</dbReference>
<evidence type="ECO:0000313" key="4">
    <source>
        <dbReference type="EMBL" id="TMQ51050.1"/>
    </source>
</evidence>
<dbReference type="InterPro" id="IPR027417">
    <property type="entry name" value="P-loop_NTPase"/>
</dbReference>
<dbReference type="InterPro" id="IPR050921">
    <property type="entry name" value="T4SS_GSP_E_ATPase"/>
</dbReference>
<evidence type="ECO:0000313" key="5">
    <source>
        <dbReference type="Proteomes" id="UP000317716"/>
    </source>
</evidence>
<dbReference type="PROSITE" id="PS00662">
    <property type="entry name" value="T2SP_E"/>
    <property type="match status" value="1"/>
</dbReference>
<dbReference type="InterPro" id="IPR003593">
    <property type="entry name" value="AAA+_ATPase"/>
</dbReference>
<reference evidence="4 5" key="1">
    <citation type="journal article" date="2019" name="Nat. Microbiol.">
        <title>Mediterranean grassland soil C-N compound turnover is dependent on rainfall and depth, and is mediated by genomically divergent microorganisms.</title>
        <authorList>
            <person name="Diamond S."/>
            <person name="Andeer P.F."/>
            <person name="Li Z."/>
            <person name="Crits-Christoph A."/>
            <person name="Burstein D."/>
            <person name="Anantharaman K."/>
            <person name="Lane K.R."/>
            <person name="Thomas B.C."/>
            <person name="Pan C."/>
            <person name="Northen T.R."/>
            <person name="Banfield J.F."/>
        </authorList>
    </citation>
    <scope>NUCLEOTIDE SEQUENCE [LARGE SCALE GENOMIC DNA]</scope>
    <source>
        <strain evidence="4">WS_2</strain>
    </source>
</reference>
<dbReference type="EMBL" id="VBOS01000391">
    <property type="protein sequence ID" value="TMQ51050.1"/>
    <property type="molecule type" value="Genomic_DNA"/>
</dbReference>